<feature type="coiled-coil region" evidence="1">
    <location>
        <begin position="1368"/>
        <end position="1475"/>
    </location>
</feature>
<feature type="region of interest" description="Disordered" evidence="2">
    <location>
        <begin position="342"/>
        <end position="366"/>
    </location>
</feature>
<feature type="coiled-coil region" evidence="1">
    <location>
        <begin position="399"/>
        <end position="440"/>
    </location>
</feature>
<feature type="non-terminal residue" evidence="3">
    <location>
        <position position="2459"/>
    </location>
</feature>
<feature type="coiled-coil region" evidence="1">
    <location>
        <begin position="805"/>
        <end position="955"/>
    </location>
</feature>
<evidence type="ECO:0000313" key="3">
    <source>
        <dbReference type="EMBL" id="KAG8239043.1"/>
    </source>
</evidence>
<feature type="region of interest" description="Disordered" evidence="2">
    <location>
        <begin position="1331"/>
        <end position="1365"/>
    </location>
</feature>
<feature type="coiled-coil region" evidence="1">
    <location>
        <begin position="1696"/>
        <end position="1747"/>
    </location>
</feature>
<feature type="region of interest" description="Disordered" evidence="2">
    <location>
        <begin position="1"/>
        <end position="86"/>
    </location>
</feature>
<feature type="coiled-coil region" evidence="1">
    <location>
        <begin position="2412"/>
        <end position="2446"/>
    </location>
</feature>
<protein>
    <submittedName>
        <fullName evidence="3">Uncharacterized protein</fullName>
    </submittedName>
</protein>
<evidence type="ECO:0000313" key="4">
    <source>
        <dbReference type="Proteomes" id="UP000792457"/>
    </source>
</evidence>
<feature type="compositionally biased region" description="Basic and acidic residues" evidence="2">
    <location>
        <begin position="1346"/>
        <end position="1365"/>
    </location>
</feature>
<feature type="coiled-coil region" evidence="1">
    <location>
        <begin position="464"/>
        <end position="575"/>
    </location>
</feature>
<evidence type="ECO:0000256" key="2">
    <source>
        <dbReference type="SAM" id="MobiDB-lite"/>
    </source>
</evidence>
<name>A0A8K0PBP5_LADFU</name>
<reference evidence="3" key="1">
    <citation type="submission" date="2013-04" db="EMBL/GenBank/DDBJ databases">
        <authorList>
            <person name="Qu J."/>
            <person name="Murali S.C."/>
            <person name="Bandaranaike D."/>
            <person name="Bellair M."/>
            <person name="Blankenburg K."/>
            <person name="Chao H."/>
            <person name="Dinh H."/>
            <person name="Doddapaneni H."/>
            <person name="Downs B."/>
            <person name="Dugan-Rocha S."/>
            <person name="Elkadiri S."/>
            <person name="Gnanaolivu R.D."/>
            <person name="Hernandez B."/>
            <person name="Javaid M."/>
            <person name="Jayaseelan J.C."/>
            <person name="Lee S."/>
            <person name="Li M."/>
            <person name="Ming W."/>
            <person name="Munidasa M."/>
            <person name="Muniz J."/>
            <person name="Nguyen L."/>
            <person name="Ongeri F."/>
            <person name="Osuji N."/>
            <person name="Pu L.-L."/>
            <person name="Puazo M."/>
            <person name="Qu C."/>
            <person name="Quiroz J."/>
            <person name="Raj R."/>
            <person name="Weissenberger G."/>
            <person name="Xin Y."/>
            <person name="Zou X."/>
            <person name="Han Y."/>
            <person name="Richards S."/>
            <person name="Worley K."/>
            <person name="Muzny D."/>
            <person name="Gibbs R."/>
        </authorList>
    </citation>
    <scope>NUCLEOTIDE SEQUENCE</scope>
    <source>
        <strain evidence="3">Sampled in the wild</strain>
    </source>
</reference>
<proteinExistence type="predicted"/>
<feature type="compositionally biased region" description="Basic residues" evidence="2">
    <location>
        <begin position="37"/>
        <end position="46"/>
    </location>
</feature>
<feature type="coiled-coil region" evidence="1">
    <location>
        <begin position="268"/>
        <end position="295"/>
    </location>
</feature>
<feature type="coiled-coil region" evidence="1">
    <location>
        <begin position="1822"/>
        <end position="1870"/>
    </location>
</feature>
<feature type="coiled-coil region" evidence="1">
    <location>
        <begin position="608"/>
        <end position="642"/>
    </location>
</feature>
<keyword evidence="4" id="KW-1185">Reference proteome</keyword>
<dbReference type="Proteomes" id="UP000792457">
    <property type="component" value="Unassembled WGS sequence"/>
</dbReference>
<sequence length="2459" mass="282321">MEPESPGTRSGNTRNENAAQAGGSRQKRRSTGNNSPKSKRVHRGRHSWHDTSQTEHGYATRRKSLDVSLRKSEIDERDENPQKEEDLCKKTLRKSISKDGKQQKEEDLCKKTLQETILKLNKDVDIQACTLLDLVNQISSLAEEKDNMVKKLSTKVAKDGEKIANLEEILTERKIEIDNLSSEKNQLELLVKEEQDKFIRVENQLRKALAKAEKFSRDVESYVSKSIHVSESLPHPGETASLSEEDVCFKTERYTVPLEEEDGMDLLLKGALSKITALVDENKKLEREVHSYESTKIYWQKLNERFIEFEEKLTGNEAECFIKQLSGKSEVLVKEYLVNDGSDNKMTEQDGNEITENQNKNEDNVSQEEQLCSKIKLLERLYEVSELYRTKFQQEIGRNEELNSKINKLDGLFEEVRQAISDAQMENDNLSLLLEREKQKFSSLELALAGKDKELEVLKQKGQSTDIENEVKELIKRIADLNAEKLEAEEKECKTQFEMKTCKDELSGLKLEFDECQRKVLSLTSSNEELQQMVNSEKCLSEDLKGQLQIALEKVESLTEDISEMSEKFRSKEEELLKRINDETSKILEMGDEIHCKTRALENISVIMEEHKLQLVEERSNNKSLEERLSNLIDKESSEERVYSVYLEDVEEMIALKDKLENCYFHLSKINPDNDVTERNDLDENILSSVNFQLMPILEMMKDVSDKMSKLSERLKEKVSPKSTNTEAVLKDTDSQPCVSLETIKEERLDMTASEFVEVNLYEQVHIKQERLSLGEMTYREDTECSAAHTNTSFPGERMLDTTTLVDLQGKILSLEEELAKTRIDLDKVLADRNEFELLLNDEAGKAQDYEKELKTALNEIDMLSKKISEATSNEEKISAQLIQEIEKCKQLEDELEASEVVVANLAESEEECILQLKEMIECKMSLEEELQKARETLTNMCEESNKLKSEMETEVRERKTTELHNKEEISRLEALTQMQLQAFDEVHKQKEKIALEVSTYKERIAELEKTVEENMIALSRLGAEKGELETLLGSEKENCQKASLQLSESSAHHDNMTSRISEYETKISELQEIVTRNESVMTSLAAEKAELESLLILEKESGQKMSSELSEASTLLESLMEKLSVFEKMMSEMEILSGKIAQYEKEISNLKEIEARHEAEIASLGTENSRLESLLVSENETNQRLVLQLSEASENLEKMSVKIEEYERKVLESEEVIIANESAMFKLVSEKEELESKLISERENSLKLTSQLSSTSSFASLENTQRETNESCVKADAEELASLLYTEIQKVEKLEKEIEMKKEELVYMRKREQELIILLDGEKCRNHELEEKSQKVQVEVTEGTDPNHHKSSVEKGKGSNEDEAGKLVNLNKRVLELEDVIVRLHIEKEELESILVSEKGNSRRKSSQLSEALLNLENISKELTQSSDKNKEVEKLYTELECKTQEIESLKQEMQKKERECDELREKMEQLRPEEMENIPEYERKISELEEVIVANEYDYAKICVEKKELESLLASEKENQKKTGKHLSEALATLDSITAAMMKSPDSEEISRLEEKLKAEKDKVENLNSMVEEMTSALLQEKSKHEELQKMLKGSEADTSIKNSFDHSNLDEEFCNHATSLEKITAYERKIVELEDAVSNHTSEISRLCGDKVELESLLAQEKESRRKIYSELNVALINLDNVAERINEQAASNKDVKELYSLLENEVQKVKKLEEQLENKEEDVENLTNKLDELSGRLLEEKSREELLEVNVPEGLAKEEPLDMAEEKIPRDLCEALALSEEDSNERTMTEKLLPENEATLDEEDQVLPIKLNGTIATLENAMAIIKGHEKVIEELKEHADRNSMDISRLSKEKEEVESQLRMEKEKHTKTCDQLSEALAGIHEASEKVVAYEKRICQLIELSEKNASEMSKVFSENRNIEHQTIMEQEQLQNLSIKYNEAVVKLESETAKVTEYEKLMEEMKALADLNVHNVSIIEEEKGELESKLNIEKENLKNTSLQLKEALSSLKTQSEILLSYETTIDRLKDLADVNSSEMAKLVKEKQKIELKLAAEQDKYMVVCNQLSITSADLESESAKISEYEKMMEEIKISMNMKASEIVRLNQEKSEVEVLLELEKEKLQKASFQLSEAVINLENESAKASAYEKLVEEMKQQLDSYSSEISALQKEKGEFESQLSGEKEKYQNSSLKLSEALSSLETESEHHEMAVKEWKDTAEMRALEISQLLQANHEMESQLNQEKERFEVVSHQLSEALSNLDKETAKCEKLSEDWKNSVEMNASEIPRLCQEKNELESQLKEEREELQTVSAQLNEALCNLENESTKYAEAMKEWLDTSEKNTSEIASLLKEKNELELQLNFEKEKLQSTSLQLSEALVCLESESTRYQKTIMEWKDAAEMRACEISRLIQGKKEMEQLLNDGREKLQEVSDQLNETLGKLETLSSKHETVVKELMDAAE</sequence>
<feature type="compositionally biased region" description="Polar residues" evidence="2">
    <location>
        <begin position="7"/>
        <end position="18"/>
    </location>
</feature>
<gene>
    <name evidence="3" type="ORF">J437_LFUL018878</name>
</gene>
<organism evidence="3 4">
    <name type="scientific">Ladona fulva</name>
    <name type="common">Scarce chaser dragonfly</name>
    <name type="synonym">Libellula fulva</name>
    <dbReference type="NCBI Taxonomy" id="123851"/>
    <lineage>
        <taxon>Eukaryota</taxon>
        <taxon>Metazoa</taxon>
        <taxon>Ecdysozoa</taxon>
        <taxon>Arthropoda</taxon>
        <taxon>Hexapoda</taxon>
        <taxon>Insecta</taxon>
        <taxon>Pterygota</taxon>
        <taxon>Palaeoptera</taxon>
        <taxon>Odonata</taxon>
        <taxon>Epiprocta</taxon>
        <taxon>Anisoptera</taxon>
        <taxon>Libelluloidea</taxon>
        <taxon>Libellulidae</taxon>
        <taxon>Ladona</taxon>
    </lineage>
</organism>
<accession>A0A8K0PBP5</accession>
<feature type="coiled-coil region" evidence="1">
    <location>
        <begin position="1549"/>
        <end position="1600"/>
    </location>
</feature>
<feature type="compositionally biased region" description="Basic and acidic residues" evidence="2">
    <location>
        <begin position="63"/>
        <end position="86"/>
    </location>
</feature>
<keyword evidence="1" id="KW-0175">Coiled coil</keyword>
<feature type="coiled-coil region" evidence="1">
    <location>
        <begin position="1948"/>
        <end position="2014"/>
    </location>
</feature>
<feature type="coiled-coil region" evidence="1">
    <location>
        <begin position="1127"/>
        <end position="1217"/>
    </location>
</feature>
<feature type="coiled-coil region" evidence="1">
    <location>
        <begin position="2039"/>
        <end position="2372"/>
    </location>
</feature>
<comment type="caution">
    <text evidence="3">The sequence shown here is derived from an EMBL/GenBank/DDBJ whole genome shotgun (WGS) entry which is preliminary data.</text>
</comment>
<reference evidence="3" key="2">
    <citation type="submission" date="2017-10" db="EMBL/GenBank/DDBJ databases">
        <title>Ladona fulva Genome sequencing and assembly.</title>
        <authorList>
            <person name="Murali S."/>
            <person name="Richards S."/>
            <person name="Bandaranaike D."/>
            <person name="Bellair M."/>
            <person name="Blankenburg K."/>
            <person name="Chao H."/>
            <person name="Dinh H."/>
            <person name="Doddapaneni H."/>
            <person name="Dugan-Rocha S."/>
            <person name="Elkadiri S."/>
            <person name="Gnanaolivu R."/>
            <person name="Hernandez B."/>
            <person name="Skinner E."/>
            <person name="Javaid M."/>
            <person name="Lee S."/>
            <person name="Li M."/>
            <person name="Ming W."/>
            <person name="Munidasa M."/>
            <person name="Muniz J."/>
            <person name="Nguyen L."/>
            <person name="Hughes D."/>
            <person name="Osuji N."/>
            <person name="Pu L.-L."/>
            <person name="Puazo M."/>
            <person name="Qu C."/>
            <person name="Quiroz J."/>
            <person name="Raj R."/>
            <person name="Weissenberger G."/>
            <person name="Xin Y."/>
            <person name="Zou X."/>
            <person name="Han Y."/>
            <person name="Worley K."/>
            <person name="Muzny D."/>
            <person name="Gibbs R."/>
        </authorList>
    </citation>
    <scope>NUCLEOTIDE SEQUENCE</scope>
    <source>
        <strain evidence="3">Sampled in the wild</strain>
    </source>
</reference>
<dbReference type="EMBL" id="KZ309497">
    <property type="protein sequence ID" value="KAG8239043.1"/>
    <property type="molecule type" value="Genomic_DNA"/>
</dbReference>
<evidence type="ECO:0000256" key="1">
    <source>
        <dbReference type="SAM" id="Coils"/>
    </source>
</evidence>
<feature type="coiled-coil region" evidence="1">
    <location>
        <begin position="163"/>
        <end position="211"/>
    </location>
</feature>